<dbReference type="AlphaFoldDB" id="A0A4R1K5S6"/>
<evidence type="ECO:0000256" key="2">
    <source>
        <dbReference type="ARBA" id="ARBA00022723"/>
    </source>
</evidence>
<keyword evidence="1" id="KW-0349">Heme</keyword>
<proteinExistence type="predicted"/>
<keyword evidence="2" id="KW-0479">Metal-binding</keyword>
<dbReference type="SUPFAM" id="SSF46626">
    <property type="entry name" value="Cytochrome c"/>
    <property type="match status" value="1"/>
</dbReference>
<dbReference type="Gene3D" id="1.10.760.10">
    <property type="entry name" value="Cytochrome c-like domain"/>
    <property type="match status" value="1"/>
</dbReference>
<evidence type="ECO:0000256" key="3">
    <source>
        <dbReference type="ARBA" id="ARBA00023004"/>
    </source>
</evidence>
<dbReference type="InterPro" id="IPR009056">
    <property type="entry name" value="Cyt_c-like_dom"/>
</dbReference>
<reference evidence="6 7" key="1">
    <citation type="submission" date="2019-03" db="EMBL/GenBank/DDBJ databases">
        <title>Genomic Encyclopedia of Type Strains, Phase IV (KMG-IV): sequencing the most valuable type-strain genomes for metagenomic binning, comparative biology and taxonomic classification.</title>
        <authorList>
            <person name="Goeker M."/>
        </authorList>
    </citation>
    <scope>NUCLEOTIDE SEQUENCE [LARGE SCALE GENOMIC DNA]</scope>
    <source>
        <strain evidence="6 7">DSM 24984</strain>
    </source>
</reference>
<organism evidence="6 7">
    <name type="scientific">Seleniivibrio woodruffii</name>
    <dbReference type="NCBI Taxonomy" id="1078050"/>
    <lineage>
        <taxon>Bacteria</taxon>
        <taxon>Pseudomonadati</taxon>
        <taxon>Deferribacterota</taxon>
        <taxon>Deferribacteres</taxon>
        <taxon>Deferribacterales</taxon>
        <taxon>Geovibrionaceae</taxon>
        <taxon>Seleniivibrio</taxon>
    </lineage>
</organism>
<dbReference type="GO" id="GO:0046872">
    <property type="term" value="F:metal ion binding"/>
    <property type="evidence" value="ECO:0007669"/>
    <property type="project" value="UniProtKB-KW"/>
</dbReference>
<evidence type="ECO:0000259" key="5">
    <source>
        <dbReference type="Pfam" id="PF13442"/>
    </source>
</evidence>
<evidence type="ECO:0000313" key="7">
    <source>
        <dbReference type="Proteomes" id="UP000294614"/>
    </source>
</evidence>
<dbReference type="Pfam" id="PF13442">
    <property type="entry name" value="Cytochrome_CBB3"/>
    <property type="match status" value="1"/>
</dbReference>
<dbReference type="GO" id="GO:0009055">
    <property type="term" value="F:electron transfer activity"/>
    <property type="evidence" value="ECO:0007669"/>
    <property type="project" value="InterPro"/>
</dbReference>
<sequence>MKKYTLTTTVLCVLIGLSVPAFAASKNPAEDLFYSKCSRCHGSELALKKKKSHDQWIDTIKRMETFGLDISRGERKDIADYLAKRK</sequence>
<name>A0A4R1K5S6_9BACT</name>
<evidence type="ECO:0000256" key="4">
    <source>
        <dbReference type="SAM" id="SignalP"/>
    </source>
</evidence>
<dbReference type="GO" id="GO:0020037">
    <property type="term" value="F:heme binding"/>
    <property type="evidence" value="ECO:0007669"/>
    <property type="project" value="InterPro"/>
</dbReference>
<feature type="chain" id="PRO_5020989473" evidence="4">
    <location>
        <begin position="24"/>
        <end position="86"/>
    </location>
</feature>
<dbReference type="OrthoDB" id="258660at2"/>
<feature type="signal peptide" evidence="4">
    <location>
        <begin position="1"/>
        <end position="23"/>
    </location>
</feature>
<evidence type="ECO:0000256" key="1">
    <source>
        <dbReference type="ARBA" id="ARBA00022617"/>
    </source>
</evidence>
<keyword evidence="4" id="KW-0732">Signal</keyword>
<gene>
    <name evidence="6" type="ORF">C8D98_2492</name>
</gene>
<accession>A0A4R1K5S6</accession>
<protein>
    <submittedName>
        <fullName evidence="6">Cbb3-type cytochrome c oxidase subunit III</fullName>
    </submittedName>
</protein>
<dbReference type="Proteomes" id="UP000294614">
    <property type="component" value="Unassembled WGS sequence"/>
</dbReference>
<comment type="caution">
    <text evidence="6">The sequence shown here is derived from an EMBL/GenBank/DDBJ whole genome shotgun (WGS) entry which is preliminary data.</text>
</comment>
<keyword evidence="3" id="KW-0408">Iron</keyword>
<dbReference type="InterPro" id="IPR036909">
    <property type="entry name" value="Cyt_c-like_dom_sf"/>
</dbReference>
<dbReference type="EMBL" id="SMGG01000006">
    <property type="protein sequence ID" value="TCK59558.1"/>
    <property type="molecule type" value="Genomic_DNA"/>
</dbReference>
<evidence type="ECO:0000313" key="6">
    <source>
        <dbReference type="EMBL" id="TCK59558.1"/>
    </source>
</evidence>
<feature type="domain" description="Cytochrome c" evidence="5">
    <location>
        <begin position="29"/>
        <end position="82"/>
    </location>
</feature>
<dbReference type="RefSeq" id="WP_132874465.1">
    <property type="nucleotide sequence ID" value="NZ_JBLJBI010000160.1"/>
</dbReference>
<keyword evidence="7" id="KW-1185">Reference proteome</keyword>